<accession>A0A848KGW4</accession>
<dbReference type="Pfam" id="PF07858">
    <property type="entry name" value="LEH"/>
    <property type="match status" value="1"/>
</dbReference>
<keyword evidence="2" id="KW-0378">Hydrolase</keyword>
<name>A0A848KGW4_9NOCA</name>
<keyword evidence="3" id="KW-1185">Reference proteome</keyword>
<sequence>MNNGHGSRLDPDVRMGETLEVEVVRAFLRSLQALDPDAAAGLLAETFRLSHSGLPSVRGRSAFRHVFGLVASLVTRFDIVALDIAGNGETVLTARRELVKIGPLEMLIWACGTFEVRSGEIVRMHDHFDWANMTFAGLRGLLGIVAPPLRPSRALLKLPSPPS</sequence>
<reference evidence="2 3" key="2">
    <citation type="submission" date="2020-06" db="EMBL/GenBank/DDBJ databases">
        <title>Antribacter stalactiti gen. nov., sp. nov., a new member of the family Nacardiaceae isolated from a cave.</title>
        <authorList>
            <person name="Kim I.S."/>
        </authorList>
    </citation>
    <scope>NUCLEOTIDE SEQUENCE [LARGE SCALE GENOMIC DNA]</scope>
    <source>
        <strain evidence="2 3">YC2-7</strain>
    </source>
</reference>
<dbReference type="InterPro" id="IPR032710">
    <property type="entry name" value="NTF2-like_dom_sf"/>
</dbReference>
<dbReference type="SUPFAM" id="SSF54427">
    <property type="entry name" value="NTF2-like"/>
    <property type="match status" value="1"/>
</dbReference>
<gene>
    <name evidence="2" type="ORF">FGL95_23535</name>
</gene>
<reference evidence="2 3" key="1">
    <citation type="submission" date="2019-05" db="EMBL/GenBank/DDBJ databases">
        <authorList>
            <person name="Lee S.D."/>
        </authorList>
    </citation>
    <scope>NUCLEOTIDE SEQUENCE [LARGE SCALE GENOMIC DNA]</scope>
    <source>
        <strain evidence="2 3">YC2-7</strain>
    </source>
</reference>
<evidence type="ECO:0000313" key="3">
    <source>
        <dbReference type="Proteomes" id="UP000535543"/>
    </source>
</evidence>
<dbReference type="RefSeq" id="WP_169591557.1">
    <property type="nucleotide sequence ID" value="NZ_VCQU01000009.1"/>
</dbReference>
<comment type="caution">
    <text evidence="2">The sequence shown here is derived from an EMBL/GenBank/DDBJ whole genome shotgun (WGS) entry which is preliminary data.</text>
</comment>
<dbReference type="GO" id="GO:0016787">
    <property type="term" value="F:hydrolase activity"/>
    <property type="evidence" value="ECO:0007669"/>
    <property type="project" value="UniProtKB-KW"/>
</dbReference>
<dbReference type="EMBL" id="VCQU01000009">
    <property type="protein sequence ID" value="NMN98015.1"/>
    <property type="molecule type" value="Genomic_DNA"/>
</dbReference>
<dbReference type="Proteomes" id="UP000535543">
    <property type="component" value="Unassembled WGS sequence"/>
</dbReference>
<protein>
    <submittedName>
        <fullName evidence="2">Limonene-1,2-epoxide hydrolase</fullName>
    </submittedName>
</protein>
<evidence type="ECO:0000259" key="1">
    <source>
        <dbReference type="Pfam" id="PF07858"/>
    </source>
</evidence>
<feature type="domain" description="Limonene-1,2-epoxide hydrolase" evidence="1">
    <location>
        <begin position="21"/>
        <end position="134"/>
    </location>
</feature>
<dbReference type="AlphaFoldDB" id="A0A848KGW4"/>
<proteinExistence type="predicted"/>
<dbReference type="InterPro" id="IPR013100">
    <property type="entry name" value="LEH"/>
</dbReference>
<dbReference type="Gene3D" id="3.10.450.50">
    <property type="match status" value="1"/>
</dbReference>
<evidence type="ECO:0000313" key="2">
    <source>
        <dbReference type="EMBL" id="NMN98015.1"/>
    </source>
</evidence>
<organism evidence="2 3">
    <name type="scientific">Antrihabitans stalactiti</name>
    <dbReference type="NCBI Taxonomy" id="2584121"/>
    <lineage>
        <taxon>Bacteria</taxon>
        <taxon>Bacillati</taxon>
        <taxon>Actinomycetota</taxon>
        <taxon>Actinomycetes</taxon>
        <taxon>Mycobacteriales</taxon>
        <taxon>Nocardiaceae</taxon>
        <taxon>Antrihabitans</taxon>
    </lineage>
</organism>